<dbReference type="InterPro" id="IPR050638">
    <property type="entry name" value="AA-Vitamin_Transporters"/>
</dbReference>
<evidence type="ECO:0000256" key="1">
    <source>
        <dbReference type="ARBA" id="ARBA00004651"/>
    </source>
</evidence>
<dbReference type="EMBL" id="CP032098">
    <property type="protein sequence ID" value="AXX92754.1"/>
    <property type="molecule type" value="Genomic_DNA"/>
</dbReference>
<dbReference type="PANTHER" id="PTHR32322:SF18">
    <property type="entry name" value="S-ADENOSYLMETHIONINE_S-ADENOSYLHOMOCYSTEINE TRANSPORTER"/>
    <property type="match status" value="1"/>
</dbReference>
<keyword evidence="2" id="KW-1003">Cell membrane</keyword>
<dbReference type="InterPro" id="IPR000620">
    <property type="entry name" value="EamA_dom"/>
</dbReference>
<comment type="subcellular location">
    <subcellularLocation>
        <location evidence="1">Cell membrane</location>
        <topology evidence="1">Multi-pass membrane protein</topology>
    </subcellularLocation>
</comment>
<feature type="transmembrane region" description="Helical" evidence="6">
    <location>
        <begin position="218"/>
        <end position="236"/>
    </location>
</feature>
<dbReference type="Proteomes" id="UP000262712">
    <property type="component" value="Chromosome"/>
</dbReference>
<feature type="transmembrane region" description="Helical" evidence="6">
    <location>
        <begin position="188"/>
        <end position="206"/>
    </location>
</feature>
<dbReference type="RefSeq" id="WP_099341528.1">
    <property type="nucleotide sequence ID" value="NZ_CP032098.1"/>
</dbReference>
<dbReference type="EMBL" id="NXFY01000002">
    <property type="protein sequence ID" value="PHO19168.1"/>
    <property type="molecule type" value="Genomic_DNA"/>
</dbReference>
<dbReference type="SUPFAM" id="SSF103481">
    <property type="entry name" value="Multidrug resistance efflux transporter EmrE"/>
    <property type="match status" value="2"/>
</dbReference>
<evidence type="ECO:0000256" key="3">
    <source>
        <dbReference type="ARBA" id="ARBA00022692"/>
    </source>
</evidence>
<reference evidence="8 11" key="2">
    <citation type="submission" date="2018-08" db="EMBL/GenBank/DDBJ databases">
        <title>Complete genome of the Arcobacter molluscorum type strain LMG 25693.</title>
        <authorList>
            <person name="Miller W.G."/>
            <person name="Yee E."/>
            <person name="Bono J.L."/>
        </authorList>
    </citation>
    <scope>NUCLEOTIDE SEQUENCE [LARGE SCALE GENOMIC DNA]</scope>
    <source>
        <strain evidence="8 11">CECT 7696</strain>
    </source>
</reference>
<gene>
    <name evidence="8" type="ORF">AMOL_1790</name>
    <name evidence="9" type="ORF">CPU12_02685</name>
</gene>
<accession>A0A2G1DKZ4</accession>
<feature type="transmembrane region" description="Helical" evidence="6">
    <location>
        <begin position="40"/>
        <end position="59"/>
    </location>
</feature>
<keyword evidence="10" id="KW-1185">Reference proteome</keyword>
<keyword evidence="3 6" id="KW-0812">Transmembrane</keyword>
<dbReference type="PANTHER" id="PTHR32322">
    <property type="entry name" value="INNER MEMBRANE TRANSPORTER"/>
    <property type="match status" value="1"/>
</dbReference>
<sequence length="297" mass="34319">MRKYINSKIAVIYIALCIILWSLIPTFVKITHSNLDHYSYLFYSSIVSFLSIFFIAIYEKSFKQIFEYSKMMIFVLFILGFLDFLYYLLLYFGYKKANGLEVLVIQYMWPIFIAILSVFILKETFTIRKFFSIVFGFLGVVLVITKGDFSTLNFSQIDVLFIVMIGTISFALFSVLSKKVRVNATNAVMIYFFSAIIYSSISVFNYSSFSFPTSYVDWFSILINGIFLNGISYLFWIKGLTAFDASKVAPFIFITPVLAAFFLILFFDEPVLQIYFVGLFFVILSGLISSLKLKKRA</sequence>
<feature type="domain" description="EamA" evidence="7">
    <location>
        <begin position="160"/>
        <end position="289"/>
    </location>
</feature>
<keyword evidence="5 6" id="KW-0472">Membrane</keyword>
<evidence type="ECO:0000313" key="8">
    <source>
        <dbReference type="EMBL" id="AXX92754.1"/>
    </source>
</evidence>
<protein>
    <submittedName>
        <fullName evidence="8">EamA/RhaT family transporter</fullName>
    </submittedName>
    <submittedName>
        <fullName evidence="9">Permease</fullName>
    </submittedName>
</protein>
<reference evidence="9 10" key="1">
    <citation type="submission" date="2017-09" db="EMBL/GenBank/DDBJ databases">
        <title>Arcobacter canalis sp. nov., a new species isolated from a water canal contaminated with urban sewage.</title>
        <authorList>
            <person name="Perez-Cataluna A."/>
            <person name="Salas-Masso N."/>
            <person name="Figueras M.J."/>
        </authorList>
    </citation>
    <scope>NUCLEOTIDE SEQUENCE [LARGE SCALE GENOMIC DNA]</scope>
    <source>
        <strain evidence="9 10">F98-3</strain>
    </source>
</reference>
<feature type="transmembrane region" description="Helical" evidence="6">
    <location>
        <begin position="273"/>
        <end position="291"/>
    </location>
</feature>
<dbReference type="InterPro" id="IPR037185">
    <property type="entry name" value="EmrE-like"/>
</dbReference>
<proteinExistence type="predicted"/>
<evidence type="ECO:0000313" key="9">
    <source>
        <dbReference type="EMBL" id="PHO19168.1"/>
    </source>
</evidence>
<feature type="transmembrane region" description="Helical" evidence="6">
    <location>
        <begin position="248"/>
        <end position="267"/>
    </location>
</feature>
<feature type="transmembrane region" description="Helical" evidence="6">
    <location>
        <begin position="71"/>
        <end position="92"/>
    </location>
</feature>
<feature type="transmembrane region" description="Helical" evidence="6">
    <location>
        <begin position="130"/>
        <end position="147"/>
    </location>
</feature>
<dbReference type="Proteomes" id="UP000221222">
    <property type="component" value="Unassembled WGS sequence"/>
</dbReference>
<feature type="transmembrane region" description="Helical" evidence="6">
    <location>
        <begin position="159"/>
        <end position="176"/>
    </location>
</feature>
<feature type="transmembrane region" description="Helical" evidence="6">
    <location>
        <begin position="104"/>
        <end position="121"/>
    </location>
</feature>
<name>A0A2G1DKZ4_9BACT</name>
<feature type="transmembrane region" description="Helical" evidence="6">
    <location>
        <begin position="9"/>
        <end position="28"/>
    </location>
</feature>
<evidence type="ECO:0000313" key="10">
    <source>
        <dbReference type="Proteomes" id="UP000221222"/>
    </source>
</evidence>
<evidence type="ECO:0000313" key="11">
    <source>
        <dbReference type="Proteomes" id="UP000262712"/>
    </source>
</evidence>
<evidence type="ECO:0000256" key="6">
    <source>
        <dbReference type="SAM" id="Phobius"/>
    </source>
</evidence>
<feature type="domain" description="EamA" evidence="7">
    <location>
        <begin position="9"/>
        <end position="144"/>
    </location>
</feature>
<evidence type="ECO:0000259" key="7">
    <source>
        <dbReference type="Pfam" id="PF00892"/>
    </source>
</evidence>
<organism evidence="9 10">
    <name type="scientific">Malaciobacter molluscorum LMG 25693</name>
    <dbReference type="NCBI Taxonomy" id="870501"/>
    <lineage>
        <taxon>Bacteria</taxon>
        <taxon>Pseudomonadati</taxon>
        <taxon>Campylobacterota</taxon>
        <taxon>Epsilonproteobacteria</taxon>
        <taxon>Campylobacterales</taxon>
        <taxon>Arcobacteraceae</taxon>
        <taxon>Malaciobacter</taxon>
    </lineage>
</organism>
<keyword evidence="4 6" id="KW-1133">Transmembrane helix</keyword>
<dbReference type="KEGG" id="amol:AMOL_1790"/>
<dbReference type="GO" id="GO:0005886">
    <property type="term" value="C:plasma membrane"/>
    <property type="evidence" value="ECO:0007669"/>
    <property type="project" value="UniProtKB-SubCell"/>
</dbReference>
<evidence type="ECO:0000256" key="4">
    <source>
        <dbReference type="ARBA" id="ARBA00022989"/>
    </source>
</evidence>
<dbReference type="Pfam" id="PF00892">
    <property type="entry name" value="EamA"/>
    <property type="match status" value="2"/>
</dbReference>
<evidence type="ECO:0000256" key="5">
    <source>
        <dbReference type="ARBA" id="ARBA00023136"/>
    </source>
</evidence>
<dbReference type="AlphaFoldDB" id="A0A2G1DKZ4"/>
<evidence type="ECO:0000256" key="2">
    <source>
        <dbReference type="ARBA" id="ARBA00022475"/>
    </source>
</evidence>